<dbReference type="EC" id="2.4.2.19" evidence="5"/>
<dbReference type="Gene3D" id="3.90.1170.20">
    <property type="entry name" value="Quinolinate phosphoribosyl transferase, N-terminal domain"/>
    <property type="match status" value="1"/>
</dbReference>
<dbReference type="InterPro" id="IPR022412">
    <property type="entry name" value="Quinolinate_PRibosylTrfase_N"/>
</dbReference>
<dbReference type="Pfam" id="PF02749">
    <property type="entry name" value="QRPTase_N"/>
    <property type="match status" value="1"/>
</dbReference>
<evidence type="ECO:0000256" key="2">
    <source>
        <dbReference type="ARBA" id="ARBA00004893"/>
    </source>
</evidence>
<dbReference type="GO" id="GO:0034213">
    <property type="term" value="P:quinolinate catabolic process"/>
    <property type="evidence" value="ECO:0007669"/>
    <property type="project" value="TreeGrafter"/>
</dbReference>
<dbReference type="RefSeq" id="WP_330680739.1">
    <property type="nucleotide sequence ID" value="NZ_BRLB01000007.1"/>
</dbReference>
<feature type="binding site" evidence="13">
    <location>
        <begin position="239"/>
        <end position="241"/>
    </location>
    <ligand>
        <name>substrate</name>
    </ligand>
</feature>
<dbReference type="PIRSF" id="PIRSF006250">
    <property type="entry name" value="NadC_ModD"/>
    <property type="match status" value="1"/>
</dbReference>
<comment type="subunit">
    <text evidence="4">Hexamer formed by 3 homodimers.</text>
</comment>
<comment type="similarity">
    <text evidence="3 12">Belongs to the NadC/ModD family.</text>
</comment>
<dbReference type="InterPro" id="IPR013785">
    <property type="entry name" value="Aldolase_TIM"/>
</dbReference>
<dbReference type="AlphaFoldDB" id="A0A9W5YF92"/>
<dbReference type="GO" id="GO:0005737">
    <property type="term" value="C:cytoplasm"/>
    <property type="evidence" value="ECO:0007669"/>
    <property type="project" value="TreeGrafter"/>
</dbReference>
<feature type="binding site" evidence="13">
    <location>
        <begin position="131"/>
        <end position="133"/>
    </location>
    <ligand>
        <name>substrate</name>
    </ligand>
</feature>
<evidence type="ECO:0000256" key="5">
    <source>
        <dbReference type="ARBA" id="ARBA00011944"/>
    </source>
</evidence>
<keyword evidence="7 12" id="KW-0328">Glycosyltransferase</keyword>
<sequence length="277" mass="30721">MLLMQKVDKIIIEALEEDMNNGDITSDTLINDNQRSKAKLIAKEDGILAGCEIFTRVFDLVDSHIKMNLFFKDGDSVKEQDVIGKLYGPTKSILKCERIALNLLQRLSGIATMTNNFVKEIEDMSVRIVDTRKTTPGLRVLEKYAVRTGGGFNHRFNLSDAVMIKDNHIKAVGSIKMAIEIAKANIPHTMKIEVEVEDLEQLKEALDSKADIIMLDNMSTDMMKEAVILAKGKAIIEASGNVTKDRIKDIAKTGVDIISIGAITHSVKALDISLRFC</sequence>
<protein>
    <recommendedName>
        <fullName evidence="11">Probable nicotinate-nucleotide pyrophosphorylase [carboxylating]</fullName>
        <ecNumber evidence="5">2.4.2.19</ecNumber>
    </recommendedName>
    <alternativeName>
        <fullName evidence="9">Quinolinate phosphoribosyltransferase [decarboxylating]</fullName>
    </alternativeName>
</protein>
<dbReference type="PANTHER" id="PTHR32179">
    <property type="entry name" value="NICOTINATE-NUCLEOTIDE PYROPHOSPHORYLASE [CARBOXYLATING]"/>
    <property type="match status" value="1"/>
</dbReference>
<accession>A0A9W5YF92</accession>
<comment type="function">
    <text evidence="1">Involved in the catabolism of quinolinic acid (QA).</text>
</comment>
<dbReference type="NCBIfam" id="TIGR00078">
    <property type="entry name" value="nadC"/>
    <property type="match status" value="1"/>
</dbReference>
<evidence type="ECO:0000259" key="14">
    <source>
        <dbReference type="Pfam" id="PF01729"/>
    </source>
</evidence>
<evidence type="ECO:0000256" key="7">
    <source>
        <dbReference type="ARBA" id="ARBA00022676"/>
    </source>
</evidence>
<evidence type="ECO:0000256" key="6">
    <source>
        <dbReference type="ARBA" id="ARBA00022642"/>
    </source>
</evidence>
<keyword evidence="8 12" id="KW-0808">Transferase</keyword>
<feature type="domain" description="Quinolinate phosphoribosyl transferase N-terminal" evidence="15">
    <location>
        <begin position="23"/>
        <end position="108"/>
    </location>
</feature>
<dbReference type="SUPFAM" id="SSF51690">
    <property type="entry name" value="Nicotinate/Quinolinate PRTase C-terminal domain-like"/>
    <property type="match status" value="1"/>
</dbReference>
<feature type="binding site" evidence="13">
    <location>
        <position position="98"/>
    </location>
    <ligand>
        <name>substrate</name>
    </ligand>
</feature>
<evidence type="ECO:0000256" key="12">
    <source>
        <dbReference type="PIRNR" id="PIRNR006250"/>
    </source>
</evidence>
<dbReference type="InterPro" id="IPR036068">
    <property type="entry name" value="Nicotinate_pribotase-like_C"/>
</dbReference>
<evidence type="ECO:0000313" key="17">
    <source>
        <dbReference type="Proteomes" id="UP001144256"/>
    </source>
</evidence>
<dbReference type="PANTHER" id="PTHR32179:SF3">
    <property type="entry name" value="NICOTINATE-NUCLEOTIDE PYROPHOSPHORYLASE [CARBOXYLATING]"/>
    <property type="match status" value="1"/>
</dbReference>
<feature type="binding site" evidence="13">
    <location>
        <position position="216"/>
    </location>
    <ligand>
        <name>substrate</name>
    </ligand>
</feature>
<dbReference type="Pfam" id="PF01729">
    <property type="entry name" value="QRPTase_C"/>
    <property type="match status" value="1"/>
</dbReference>
<gene>
    <name evidence="16" type="primary">nadC</name>
    <name evidence="16" type="ORF">SH1V18_25980</name>
</gene>
<keyword evidence="17" id="KW-1185">Reference proteome</keyword>
<evidence type="ECO:0000256" key="1">
    <source>
        <dbReference type="ARBA" id="ARBA00003237"/>
    </source>
</evidence>
<comment type="caution">
    <text evidence="16">The sequence shown here is derived from an EMBL/GenBank/DDBJ whole genome shotgun (WGS) entry which is preliminary data.</text>
</comment>
<feature type="binding site" evidence="13">
    <location>
        <begin position="260"/>
        <end position="262"/>
    </location>
    <ligand>
        <name>substrate</name>
    </ligand>
</feature>
<feature type="binding site" evidence="13">
    <location>
        <position position="195"/>
    </location>
    <ligand>
        <name>substrate</name>
    </ligand>
</feature>
<dbReference type="InterPro" id="IPR004393">
    <property type="entry name" value="NadC"/>
</dbReference>
<comment type="catalytic activity">
    <reaction evidence="10">
        <text>nicotinate beta-D-ribonucleotide + CO2 + diphosphate = quinolinate + 5-phospho-alpha-D-ribose 1-diphosphate + 2 H(+)</text>
        <dbReference type="Rhea" id="RHEA:12733"/>
        <dbReference type="ChEBI" id="CHEBI:15378"/>
        <dbReference type="ChEBI" id="CHEBI:16526"/>
        <dbReference type="ChEBI" id="CHEBI:29959"/>
        <dbReference type="ChEBI" id="CHEBI:33019"/>
        <dbReference type="ChEBI" id="CHEBI:57502"/>
        <dbReference type="ChEBI" id="CHEBI:58017"/>
        <dbReference type="EC" id="2.4.2.19"/>
    </reaction>
</comment>
<evidence type="ECO:0000256" key="11">
    <source>
        <dbReference type="ARBA" id="ARBA00069173"/>
    </source>
</evidence>
<evidence type="ECO:0000256" key="10">
    <source>
        <dbReference type="ARBA" id="ARBA00047445"/>
    </source>
</evidence>
<dbReference type="CDD" id="cd01572">
    <property type="entry name" value="QPRTase"/>
    <property type="match status" value="1"/>
</dbReference>
<feature type="binding site" evidence="13">
    <location>
        <position position="165"/>
    </location>
    <ligand>
        <name>substrate</name>
    </ligand>
</feature>
<dbReference type="InterPro" id="IPR027277">
    <property type="entry name" value="NadC/ModD"/>
</dbReference>
<feature type="binding site" evidence="13">
    <location>
        <position position="155"/>
    </location>
    <ligand>
        <name>substrate</name>
    </ligand>
</feature>
<dbReference type="GO" id="GO:0009435">
    <property type="term" value="P:NAD+ biosynthetic process"/>
    <property type="evidence" value="ECO:0007669"/>
    <property type="project" value="InterPro"/>
</dbReference>
<dbReference type="EMBL" id="BRLB01000007">
    <property type="protein sequence ID" value="GKX30118.1"/>
    <property type="molecule type" value="Genomic_DNA"/>
</dbReference>
<dbReference type="FunFam" id="3.20.20.70:FF:000030">
    <property type="entry name" value="Nicotinate-nucleotide pyrophosphorylase, carboxylating"/>
    <property type="match status" value="1"/>
</dbReference>
<organism evidence="16 17">
    <name type="scientific">Vallitalea longa</name>
    <dbReference type="NCBI Taxonomy" id="2936439"/>
    <lineage>
        <taxon>Bacteria</taxon>
        <taxon>Bacillati</taxon>
        <taxon>Bacillota</taxon>
        <taxon>Clostridia</taxon>
        <taxon>Lachnospirales</taxon>
        <taxon>Vallitaleaceae</taxon>
        <taxon>Vallitalea</taxon>
    </lineage>
</organism>
<evidence type="ECO:0000256" key="3">
    <source>
        <dbReference type="ARBA" id="ARBA00009400"/>
    </source>
</evidence>
<evidence type="ECO:0000256" key="9">
    <source>
        <dbReference type="ARBA" id="ARBA00033102"/>
    </source>
</evidence>
<feature type="domain" description="Quinolinate phosphoribosyl transferase C-terminal" evidence="14">
    <location>
        <begin position="110"/>
        <end position="275"/>
    </location>
</feature>
<dbReference type="Proteomes" id="UP001144256">
    <property type="component" value="Unassembled WGS sequence"/>
</dbReference>
<dbReference type="GO" id="GO:0004514">
    <property type="term" value="F:nicotinate-nucleotide diphosphorylase (carboxylating) activity"/>
    <property type="evidence" value="ECO:0007669"/>
    <property type="project" value="UniProtKB-EC"/>
</dbReference>
<evidence type="ECO:0000313" key="16">
    <source>
        <dbReference type="EMBL" id="GKX30118.1"/>
    </source>
</evidence>
<dbReference type="InterPro" id="IPR002638">
    <property type="entry name" value="Quinolinate_PRibosylTrfase_C"/>
</dbReference>
<dbReference type="SUPFAM" id="SSF54675">
    <property type="entry name" value="Nicotinate/Quinolinate PRTase N-terminal domain-like"/>
    <property type="match status" value="1"/>
</dbReference>
<comment type="pathway">
    <text evidence="2">Cofactor biosynthesis; NAD(+) biosynthesis; nicotinate D-ribonucleotide from quinolinate: step 1/1.</text>
</comment>
<name>A0A9W5YF92_9FIRM</name>
<evidence type="ECO:0000259" key="15">
    <source>
        <dbReference type="Pfam" id="PF02749"/>
    </source>
</evidence>
<reference evidence="16" key="1">
    <citation type="submission" date="2022-06" db="EMBL/GenBank/DDBJ databases">
        <title>Vallitalea longa sp. nov., an anaerobic bacterium isolated from marine sediment.</title>
        <authorList>
            <person name="Hirano S."/>
            <person name="Terahara T."/>
            <person name="Mori K."/>
            <person name="Hamada M."/>
            <person name="Matsumoto R."/>
            <person name="Kobayashi T."/>
        </authorList>
    </citation>
    <scope>NUCLEOTIDE SEQUENCE</scope>
    <source>
        <strain evidence="16">SH18-1</strain>
    </source>
</reference>
<keyword evidence="6" id="KW-0662">Pyridine nucleotide biosynthesis</keyword>
<proteinExistence type="inferred from homology"/>
<evidence type="ECO:0000256" key="13">
    <source>
        <dbReference type="PIRSR" id="PIRSR006250-1"/>
    </source>
</evidence>
<dbReference type="Gene3D" id="3.20.20.70">
    <property type="entry name" value="Aldolase class I"/>
    <property type="match status" value="1"/>
</dbReference>
<evidence type="ECO:0000256" key="8">
    <source>
        <dbReference type="ARBA" id="ARBA00022679"/>
    </source>
</evidence>
<dbReference type="FunFam" id="3.90.1170.20:FF:000001">
    <property type="entry name" value="Nicotinate-nucleotide diphosphorylase (Carboxylating)"/>
    <property type="match status" value="1"/>
</dbReference>
<dbReference type="InterPro" id="IPR037128">
    <property type="entry name" value="Quinolinate_PRibosylTase_N_sf"/>
</dbReference>
<evidence type="ECO:0000256" key="4">
    <source>
        <dbReference type="ARBA" id="ARBA00011218"/>
    </source>
</evidence>